<dbReference type="InterPro" id="IPR001264">
    <property type="entry name" value="Glyco_trans_51"/>
</dbReference>
<dbReference type="InterPro" id="IPR050396">
    <property type="entry name" value="Glycosyltr_51/Transpeptidase"/>
</dbReference>
<dbReference type="SUPFAM" id="SSF53955">
    <property type="entry name" value="Lysozyme-like"/>
    <property type="match status" value="1"/>
</dbReference>
<evidence type="ECO:0000256" key="4">
    <source>
        <dbReference type="ARBA" id="ARBA00022645"/>
    </source>
</evidence>
<dbReference type="EC" id="2.4.99.28" evidence="10"/>
<dbReference type="GO" id="GO:0009252">
    <property type="term" value="P:peptidoglycan biosynthetic process"/>
    <property type="evidence" value="ECO:0007669"/>
    <property type="project" value="UniProtKB-UniPathway"/>
</dbReference>
<comment type="catalytic activity">
    <reaction evidence="11">
        <text>[GlcNAc-(1-&gt;4)-Mur2Ac(oyl-L-Ala-gamma-D-Glu-L-Lys-D-Ala-D-Ala)](n)-di-trans,octa-cis-undecaprenyl diphosphate + beta-D-GlcNAc-(1-&gt;4)-Mur2Ac(oyl-L-Ala-gamma-D-Glu-L-Lys-D-Ala-D-Ala)-di-trans,octa-cis-undecaprenyl diphosphate = [GlcNAc-(1-&gt;4)-Mur2Ac(oyl-L-Ala-gamma-D-Glu-L-Lys-D-Ala-D-Ala)](n+1)-di-trans,octa-cis-undecaprenyl diphosphate + di-trans,octa-cis-undecaprenyl diphosphate + H(+)</text>
        <dbReference type="Rhea" id="RHEA:23708"/>
        <dbReference type="Rhea" id="RHEA-COMP:9602"/>
        <dbReference type="Rhea" id="RHEA-COMP:9603"/>
        <dbReference type="ChEBI" id="CHEBI:15378"/>
        <dbReference type="ChEBI" id="CHEBI:58405"/>
        <dbReference type="ChEBI" id="CHEBI:60033"/>
        <dbReference type="ChEBI" id="CHEBI:78435"/>
        <dbReference type="EC" id="2.4.99.28"/>
    </reaction>
</comment>
<dbReference type="UniPathway" id="UPA00219"/>
<evidence type="ECO:0000256" key="3">
    <source>
        <dbReference type="ARBA" id="ARBA00007739"/>
    </source>
</evidence>
<feature type="domain" description="Penicillin-binding protein transpeptidase" evidence="14">
    <location>
        <begin position="316"/>
        <end position="544"/>
    </location>
</feature>
<dbReference type="InterPro" id="IPR023346">
    <property type="entry name" value="Lysozyme-like_dom_sf"/>
</dbReference>
<evidence type="ECO:0000256" key="6">
    <source>
        <dbReference type="ARBA" id="ARBA00022676"/>
    </source>
</evidence>
<dbReference type="PANTHER" id="PTHR32282">
    <property type="entry name" value="BINDING PROTEIN TRANSPEPTIDASE, PUTATIVE-RELATED"/>
    <property type="match status" value="1"/>
</dbReference>
<evidence type="ECO:0000256" key="11">
    <source>
        <dbReference type="ARBA" id="ARBA00049902"/>
    </source>
</evidence>
<feature type="region of interest" description="Disordered" evidence="12">
    <location>
        <begin position="246"/>
        <end position="265"/>
    </location>
</feature>
<dbReference type="EMBL" id="VITT01000016">
    <property type="protein sequence ID" value="TWB52875.1"/>
    <property type="molecule type" value="Genomic_DNA"/>
</dbReference>
<dbReference type="Pfam" id="PF00912">
    <property type="entry name" value="Transgly"/>
    <property type="match status" value="1"/>
</dbReference>
<dbReference type="InterPro" id="IPR001460">
    <property type="entry name" value="PCN-bd_Tpept"/>
</dbReference>
<reference evidence="17 18" key="1">
    <citation type="submission" date="2019-06" db="EMBL/GenBank/DDBJ databases">
        <title>Genomic Encyclopedia of Type Strains, Phase IV (KMG-V): Genome sequencing to study the core and pangenomes of soil and plant-associated prokaryotes.</title>
        <authorList>
            <person name="Whitman W."/>
        </authorList>
    </citation>
    <scope>NUCLEOTIDE SEQUENCE [LARGE SCALE GENOMIC DNA]</scope>
    <source>
        <strain evidence="17 18">BR 11140</strain>
    </source>
</reference>
<dbReference type="Proteomes" id="UP000318050">
    <property type="component" value="Unassembled WGS sequence"/>
</dbReference>
<accession>A0A560I2W1</accession>
<dbReference type="Pfam" id="PF06832">
    <property type="entry name" value="BiPBP_C"/>
    <property type="match status" value="1"/>
</dbReference>
<keyword evidence="13" id="KW-0812">Transmembrane</keyword>
<evidence type="ECO:0000259" key="16">
    <source>
        <dbReference type="Pfam" id="PF06832"/>
    </source>
</evidence>
<evidence type="ECO:0000256" key="5">
    <source>
        <dbReference type="ARBA" id="ARBA00022670"/>
    </source>
</evidence>
<feature type="domain" description="Glycosyl transferase family 51" evidence="15">
    <location>
        <begin position="73"/>
        <end position="239"/>
    </location>
</feature>
<evidence type="ECO:0000256" key="10">
    <source>
        <dbReference type="ARBA" id="ARBA00044770"/>
    </source>
</evidence>
<organism evidence="17 18">
    <name type="scientific">Nitrospirillum amazonense</name>
    <dbReference type="NCBI Taxonomy" id="28077"/>
    <lineage>
        <taxon>Bacteria</taxon>
        <taxon>Pseudomonadati</taxon>
        <taxon>Pseudomonadota</taxon>
        <taxon>Alphaproteobacteria</taxon>
        <taxon>Rhodospirillales</taxon>
        <taxon>Azospirillaceae</taxon>
        <taxon>Nitrospirillum</taxon>
    </lineage>
</organism>
<keyword evidence="6" id="KW-0328">Glycosyltransferase</keyword>
<dbReference type="GO" id="GO:0030288">
    <property type="term" value="C:outer membrane-bounded periplasmic space"/>
    <property type="evidence" value="ECO:0007669"/>
    <property type="project" value="TreeGrafter"/>
</dbReference>
<evidence type="ECO:0000313" key="18">
    <source>
        <dbReference type="Proteomes" id="UP000318050"/>
    </source>
</evidence>
<dbReference type="Gene3D" id="3.40.710.10">
    <property type="entry name" value="DD-peptidase/beta-lactamase superfamily"/>
    <property type="match status" value="1"/>
</dbReference>
<dbReference type="InterPro" id="IPR011815">
    <property type="entry name" value="PBP_1c"/>
</dbReference>
<feature type="domain" description="Penicillin-binding C-terminal" evidence="16">
    <location>
        <begin position="617"/>
        <end position="704"/>
    </location>
</feature>
<evidence type="ECO:0000256" key="13">
    <source>
        <dbReference type="SAM" id="Phobius"/>
    </source>
</evidence>
<comment type="pathway">
    <text evidence="1">Cell wall biogenesis; peptidoglycan biosynthesis.</text>
</comment>
<dbReference type="GO" id="GO:0004180">
    <property type="term" value="F:carboxypeptidase activity"/>
    <property type="evidence" value="ECO:0007669"/>
    <property type="project" value="UniProtKB-KW"/>
</dbReference>
<dbReference type="NCBIfam" id="TIGR02073">
    <property type="entry name" value="PBP_1c"/>
    <property type="match status" value="1"/>
</dbReference>
<keyword evidence="5" id="KW-0645">Protease</keyword>
<dbReference type="Pfam" id="PF00905">
    <property type="entry name" value="Transpeptidase"/>
    <property type="match status" value="1"/>
</dbReference>
<keyword evidence="4" id="KW-0121">Carboxypeptidase</keyword>
<dbReference type="InterPro" id="IPR009647">
    <property type="entry name" value="PBP_C"/>
</dbReference>
<evidence type="ECO:0000256" key="8">
    <source>
        <dbReference type="ARBA" id="ARBA00022801"/>
    </source>
</evidence>
<comment type="caution">
    <text evidence="17">The sequence shown here is derived from an EMBL/GenBank/DDBJ whole genome shotgun (WGS) entry which is preliminary data.</text>
</comment>
<comment type="similarity">
    <text evidence="2">In the C-terminal section; belongs to the transpeptidase family.</text>
</comment>
<proteinExistence type="inferred from homology"/>
<comment type="similarity">
    <text evidence="3">In the N-terminal section; belongs to the glycosyltransferase 51 family.</text>
</comment>
<evidence type="ECO:0000313" key="17">
    <source>
        <dbReference type="EMBL" id="TWB52875.1"/>
    </source>
</evidence>
<evidence type="ECO:0000256" key="2">
    <source>
        <dbReference type="ARBA" id="ARBA00007090"/>
    </source>
</evidence>
<name>A0A560I2W1_9PROT</name>
<evidence type="ECO:0000256" key="12">
    <source>
        <dbReference type="SAM" id="MobiDB-lite"/>
    </source>
</evidence>
<evidence type="ECO:0000256" key="1">
    <source>
        <dbReference type="ARBA" id="ARBA00004752"/>
    </source>
</evidence>
<evidence type="ECO:0000256" key="7">
    <source>
        <dbReference type="ARBA" id="ARBA00022679"/>
    </source>
</evidence>
<dbReference type="GO" id="GO:0008658">
    <property type="term" value="F:penicillin binding"/>
    <property type="evidence" value="ECO:0007669"/>
    <property type="project" value="InterPro"/>
</dbReference>
<feature type="transmembrane region" description="Helical" evidence="13">
    <location>
        <begin position="26"/>
        <end position="44"/>
    </location>
</feature>
<evidence type="ECO:0000259" key="14">
    <source>
        <dbReference type="Pfam" id="PF00905"/>
    </source>
</evidence>
<protein>
    <recommendedName>
        <fullName evidence="10">peptidoglycan glycosyltransferase</fullName>
        <ecNumber evidence="10">2.4.99.28</ecNumber>
    </recommendedName>
</protein>
<keyword evidence="13" id="KW-1133">Transmembrane helix</keyword>
<keyword evidence="7" id="KW-0808">Transferase</keyword>
<keyword evidence="9" id="KW-0511">Multifunctional enzyme</keyword>
<dbReference type="PANTHER" id="PTHR32282:SF15">
    <property type="entry name" value="PENICILLIN-BINDING PROTEIN 1C"/>
    <property type="match status" value="1"/>
</dbReference>
<gene>
    <name evidence="17" type="ORF">FBZ92_1164</name>
</gene>
<dbReference type="GO" id="GO:0006508">
    <property type="term" value="P:proteolysis"/>
    <property type="evidence" value="ECO:0007669"/>
    <property type="project" value="UniProtKB-KW"/>
</dbReference>
<dbReference type="AlphaFoldDB" id="A0A560I2W1"/>
<dbReference type="InterPro" id="IPR036950">
    <property type="entry name" value="PBP_transglycosylase"/>
</dbReference>
<keyword evidence="13" id="KW-0472">Membrane</keyword>
<evidence type="ECO:0000259" key="15">
    <source>
        <dbReference type="Pfam" id="PF00912"/>
    </source>
</evidence>
<dbReference type="Gene3D" id="1.10.3810.10">
    <property type="entry name" value="Biosynthetic peptidoglycan transglycosylase-like"/>
    <property type="match status" value="1"/>
</dbReference>
<dbReference type="InterPro" id="IPR012338">
    <property type="entry name" value="Beta-lactam/transpept-like"/>
</dbReference>
<dbReference type="GO" id="GO:0008955">
    <property type="term" value="F:peptidoglycan glycosyltransferase activity"/>
    <property type="evidence" value="ECO:0007669"/>
    <property type="project" value="UniProtKB-EC"/>
</dbReference>
<evidence type="ECO:0000256" key="9">
    <source>
        <dbReference type="ARBA" id="ARBA00023268"/>
    </source>
</evidence>
<feature type="compositionally biased region" description="Basic and acidic residues" evidence="12">
    <location>
        <begin position="249"/>
        <end position="264"/>
    </location>
</feature>
<sequence length="706" mass="74590">MTPEWRARLTCWGLARQGFVPWGTRLGAGVLALALLVVALDRLFPPDLRRWQDRSTLVTDEGGEVLRAFITADGAWRLPMNATEANPTYLAMLLAYEDHRFYHHPGVDPLALARAAGQALRHGRIVSGGSTLTMQVARLLEPRPRTVASKLVEMARALQLEARYSKSDILGMYLTLAPFGGNLEGARAASLAYFGRPPAALTPGQAALLVTLPQSPTKRRPDLAPAAARAGRDALLRRMAAKGVLSRQAAREGMSEPLPTDRRPLPFLAPHLADRLRRAAPPGSVIASTLDAGLQRRVEATVRGTQDTLEPAAEVAVLVMEIGSRKVRAYVGGSFTGPFGQVDMAAAPRSPGSALKPFLYGLGFEALPLHPETRINDVPTVFGDYAPRNFDGGFHGLVTVREALQQSLNVPAVKVLDRLGPARFLGRLREVGAQVVLPRPDAAPGLPLALGGLGLSLADLTNLYADLGDGGLARPLLLTPSEAPGTKRPAKRLMGAVAAWYVADILSGTPRPDGRAAMGGRWVAYKTGTSYGFRDAWAVGFTPTHVVGVWVGRPDGTPRPGAAGRDMAAPLLFRLVDLLPDRGTPPEPPPGVLEAGPGHALPPALALFDRGTPGGSLAAAAAPLRIAFPPDGAEVERTPGRDGAPVPVPLEALGGRPPLRWLVNGLPLPDSASGEGADWIPDGIGFADIAVIDAAGQRAKATVRVR</sequence>
<keyword evidence="8" id="KW-0378">Hydrolase</keyword>
<dbReference type="SUPFAM" id="SSF56601">
    <property type="entry name" value="beta-lactamase/transpeptidase-like"/>
    <property type="match status" value="1"/>
</dbReference>